<reference evidence="3" key="1">
    <citation type="journal article" date="2018" name="Int. J. Syst. Evol. Microbiol.">
        <title>Neptunicella marina gen. nov., sp. nov., isolated from surface seawater.</title>
        <authorList>
            <person name="Liu X."/>
            <person name="Lai Q."/>
            <person name="Du Y."/>
            <person name="Zhang X."/>
            <person name="Liu Z."/>
            <person name="Sun F."/>
            <person name="Shao Z."/>
        </authorList>
    </citation>
    <scope>NUCLEOTIDE SEQUENCE</scope>
    <source>
        <strain evidence="3">S27-2</strain>
    </source>
</reference>
<dbReference type="PANTHER" id="PTHR30327:SF1">
    <property type="entry name" value="UPF0301 PROTEIN YQGE"/>
    <property type="match status" value="1"/>
</dbReference>
<dbReference type="Pfam" id="PF02622">
    <property type="entry name" value="DUF179"/>
    <property type="match status" value="1"/>
</dbReference>
<proteinExistence type="inferred from homology"/>
<dbReference type="PANTHER" id="PTHR30327">
    <property type="entry name" value="UNCHARACTERIZED PROTEIN YQGE"/>
    <property type="match status" value="1"/>
</dbReference>
<evidence type="ECO:0000313" key="3">
    <source>
        <dbReference type="EMBL" id="MBC3767666.1"/>
    </source>
</evidence>
<protein>
    <recommendedName>
        <fullName evidence="2">UPF0301 protein H8B19_17435</fullName>
    </recommendedName>
</protein>
<comment type="caution">
    <text evidence="3">The sequence shown here is derived from an EMBL/GenBank/DDBJ whole genome shotgun (WGS) entry which is preliminary data.</text>
</comment>
<dbReference type="NCBIfam" id="NF001266">
    <property type="entry name" value="PRK00228.1-1"/>
    <property type="match status" value="1"/>
</dbReference>
<dbReference type="Gene3D" id="3.40.1740.10">
    <property type="entry name" value="VC0467-like"/>
    <property type="match status" value="1"/>
</dbReference>
<evidence type="ECO:0000256" key="1">
    <source>
        <dbReference type="ARBA" id="ARBA00009600"/>
    </source>
</evidence>
<keyword evidence="4" id="KW-1185">Reference proteome</keyword>
<dbReference type="InterPro" id="IPR003774">
    <property type="entry name" value="AlgH-like"/>
</dbReference>
<evidence type="ECO:0000313" key="4">
    <source>
        <dbReference type="Proteomes" id="UP000601768"/>
    </source>
</evidence>
<dbReference type="RefSeq" id="WP_186508298.1">
    <property type="nucleotide sequence ID" value="NZ_JACNEP010000022.1"/>
</dbReference>
<dbReference type="GO" id="GO:0005829">
    <property type="term" value="C:cytosol"/>
    <property type="evidence" value="ECO:0007669"/>
    <property type="project" value="TreeGrafter"/>
</dbReference>
<organism evidence="3 4">
    <name type="scientific">Neptunicella marina</name>
    <dbReference type="NCBI Taxonomy" id="2125989"/>
    <lineage>
        <taxon>Bacteria</taxon>
        <taxon>Pseudomonadati</taxon>
        <taxon>Pseudomonadota</taxon>
        <taxon>Gammaproteobacteria</taxon>
        <taxon>Alteromonadales</taxon>
        <taxon>Alteromonadaceae</taxon>
        <taxon>Neptunicella</taxon>
    </lineage>
</organism>
<evidence type="ECO:0000256" key="2">
    <source>
        <dbReference type="HAMAP-Rule" id="MF_00758"/>
    </source>
</evidence>
<dbReference type="SUPFAM" id="SSF143456">
    <property type="entry name" value="VC0467-like"/>
    <property type="match status" value="1"/>
</dbReference>
<name>A0A8J6J0C3_9ALTE</name>
<comment type="similarity">
    <text evidence="1 2">Belongs to the UPF0301 (AlgH) family.</text>
</comment>
<dbReference type="EMBL" id="JACNEP010000022">
    <property type="protein sequence ID" value="MBC3767666.1"/>
    <property type="molecule type" value="Genomic_DNA"/>
</dbReference>
<dbReference type="Proteomes" id="UP000601768">
    <property type="component" value="Unassembled WGS sequence"/>
</dbReference>
<sequence>MQNSFENHFLIAMPDLQDPNFSRSLTYICEHNEHGAMGIVINQPAGMTVKELLKMVNIDKDIDQKKGEHIVVAGGPVSRDRGFILHTPQPGYSSSLEITSDIMVTTSKDILENIAGDAAPQKSIVALGYAGWGAGQLEEEIQQNSWLVIESDPELLFDVPIHRKWETAVQKLGIDVWQLAPGTGHA</sequence>
<reference evidence="3" key="2">
    <citation type="submission" date="2020-08" db="EMBL/GenBank/DDBJ databases">
        <authorList>
            <person name="Lai Q."/>
        </authorList>
    </citation>
    <scope>NUCLEOTIDE SEQUENCE</scope>
    <source>
        <strain evidence="3">S27-2</strain>
    </source>
</reference>
<accession>A0A8J6J0C3</accession>
<dbReference type="AlphaFoldDB" id="A0A8J6J0C3"/>
<gene>
    <name evidence="3" type="ORF">H8B19_17435</name>
</gene>
<dbReference type="HAMAP" id="MF_00758">
    <property type="entry name" value="UPF0301"/>
    <property type="match status" value="1"/>
</dbReference>